<gene>
    <name evidence="1" type="ORF">MNOR_LOCUS19886</name>
</gene>
<protein>
    <submittedName>
        <fullName evidence="1">Uncharacterized protein</fullName>
    </submittedName>
</protein>
<dbReference type="AlphaFoldDB" id="A0AAV2R5A3"/>
<dbReference type="Proteomes" id="UP001497623">
    <property type="component" value="Unassembled WGS sequence"/>
</dbReference>
<evidence type="ECO:0000313" key="1">
    <source>
        <dbReference type="EMBL" id="CAL4112409.1"/>
    </source>
</evidence>
<dbReference type="EMBL" id="CAXKWB010015004">
    <property type="protein sequence ID" value="CAL4112409.1"/>
    <property type="molecule type" value="Genomic_DNA"/>
</dbReference>
<sequence>MSKYQNLLLHLIGLLTRQGKEVLHRFYVEVVELMKDSGISKSHYWFQVVSEAECDSDMAKAVAERMNKKARELWEISDSNMGAAVEMLKTVSPRHVRLILETDSSTLKDLPQLCNKLAETKCRVSLEDFYSWKNPNKSATDLYFSKISNSSSSCSVDGLFGNFESCTPITEEMDHLDTLAVAISDDLQAAALRHSLTNIVTALAVMEKKLRNVALHIGKSVTASSLPKMVFNITDNIRFCLVLPHVEDIDVHWTVDVIEVLWPKGNCIINVGFPKSCLSHWGCEQLLKELHDHSLTGINIIITSSNITKQELQSLNTKENSLSLDVLEERSWFYGPI</sequence>
<organism evidence="1 2">
    <name type="scientific">Meganyctiphanes norvegica</name>
    <name type="common">Northern krill</name>
    <name type="synonym">Thysanopoda norvegica</name>
    <dbReference type="NCBI Taxonomy" id="48144"/>
    <lineage>
        <taxon>Eukaryota</taxon>
        <taxon>Metazoa</taxon>
        <taxon>Ecdysozoa</taxon>
        <taxon>Arthropoda</taxon>
        <taxon>Crustacea</taxon>
        <taxon>Multicrustacea</taxon>
        <taxon>Malacostraca</taxon>
        <taxon>Eumalacostraca</taxon>
        <taxon>Eucarida</taxon>
        <taxon>Euphausiacea</taxon>
        <taxon>Euphausiidae</taxon>
        <taxon>Meganyctiphanes</taxon>
    </lineage>
</organism>
<proteinExistence type="predicted"/>
<evidence type="ECO:0000313" key="2">
    <source>
        <dbReference type="Proteomes" id="UP001497623"/>
    </source>
</evidence>
<accession>A0AAV2R5A3</accession>
<keyword evidence="2" id="KW-1185">Reference proteome</keyword>
<name>A0AAV2R5A3_MEGNR</name>
<reference evidence="1 2" key="1">
    <citation type="submission" date="2024-05" db="EMBL/GenBank/DDBJ databases">
        <authorList>
            <person name="Wallberg A."/>
        </authorList>
    </citation>
    <scope>NUCLEOTIDE SEQUENCE [LARGE SCALE GENOMIC DNA]</scope>
</reference>
<comment type="caution">
    <text evidence="1">The sequence shown here is derived from an EMBL/GenBank/DDBJ whole genome shotgun (WGS) entry which is preliminary data.</text>
</comment>